<dbReference type="SUPFAM" id="SSF54373">
    <property type="entry name" value="FAD-linked reductases, C-terminal domain"/>
    <property type="match status" value="1"/>
</dbReference>
<dbReference type="InterPro" id="IPR036188">
    <property type="entry name" value="FAD/NAD-bd_sf"/>
</dbReference>
<dbReference type="AlphaFoldDB" id="A0A2J7PEC4"/>
<comment type="caution">
    <text evidence="3">The sequence shown here is derived from an EMBL/GenBank/DDBJ whole genome shotgun (WGS) entry which is preliminary data.</text>
</comment>
<evidence type="ECO:0000259" key="2">
    <source>
        <dbReference type="Pfam" id="PF01593"/>
    </source>
</evidence>
<gene>
    <name evidence="3" type="ORF">B7P43_G10256</name>
</gene>
<dbReference type="EMBL" id="NEVH01026101">
    <property type="protein sequence ID" value="PNF14679.1"/>
    <property type="molecule type" value="Genomic_DNA"/>
</dbReference>
<dbReference type="InterPro" id="IPR050281">
    <property type="entry name" value="Flavin_monoamine_oxidase"/>
</dbReference>
<dbReference type="PANTHER" id="PTHR10742:SF398">
    <property type="entry name" value="AMINE OXIDASE DOMAIN-CONTAINING PROTEIN-RELATED"/>
    <property type="match status" value="1"/>
</dbReference>
<dbReference type="SUPFAM" id="SSF51905">
    <property type="entry name" value="FAD/NAD(P)-binding domain"/>
    <property type="match status" value="1"/>
</dbReference>
<dbReference type="GO" id="GO:0046592">
    <property type="term" value="F:polyamine oxidase activity"/>
    <property type="evidence" value="ECO:0007669"/>
    <property type="project" value="TreeGrafter"/>
</dbReference>
<protein>
    <submittedName>
        <fullName evidence="3">Spermine oxidase</fullName>
    </submittedName>
</protein>
<accession>A0A2J7PEC4</accession>
<evidence type="ECO:0000313" key="3">
    <source>
        <dbReference type="EMBL" id="PNF14679.1"/>
    </source>
</evidence>
<keyword evidence="4" id="KW-1185">Reference proteome</keyword>
<feature type="transmembrane region" description="Helical" evidence="1">
    <location>
        <begin position="6"/>
        <end position="25"/>
    </location>
</feature>
<dbReference type="Gene3D" id="3.90.660.10">
    <property type="match status" value="1"/>
</dbReference>
<dbReference type="Proteomes" id="UP000235965">
    <property type="component" value="Unassembled WGS sequence"/>
</dbReference>
<organism evidence="3 4">
    <name type="scientific">Cryptotermes secundus</name>
    <dbReference type="NCBI Taxonomy" id="105785"/>
    <lineage>
        <taxon>Eukaryota</taxon>
        <taxon>Metazoa</taxon>
        <taxon>Ecdysozoa</taxon>
        <taxon>Arthropoda</taxon>
        <taxon>Hexapoda</taxon>
        <taxon>Insecta</taxon>
        <taxon>Pterygota</taxon>
        <taxon>Neoptera</taxon>
        <taxon>Polyneoptera</taxon>
        <taxon>Dictyoptera</taxon>
        <taxon>Blattodea</taxon>
        <taxon>Blattoidea</taxon>
        <taxon>Termitoidae</taxon>
        <taxon>Kalotermitidae</taxon>
        <taxon>Cryptotermitinae</taxon>
        <taxon>Cryptotermes</taxon>
    </lineage>
</organism>
<evidence type="ECO:0000256" key="1">
    <source>
        <dbReference type="SAM" id="Phobius"/>
    </source>
</evidence>
<feature type="domain" description="Amine oxidase" evidence="2">
    <location>
        <begin position="42"/>
        <end position="498"/>
    </location>
</feature>
<keyword evidence="1" id="KW-1133">Transmembrane helix</keyword>
<dbReference type="OrthoDB" id="5046242at2759"/>
<name>A0A2J7PEC4_9NEOP</name>
<sequence length="547" mass="61174">MWPIYVFTAELLVVTLFIITDIFLPMRRISEVRVIIVGAGASGIAAATSLVEHGIDNIMILEAENRTGGRINTVPFGNGVVELGCQWVHGEEGNAVFSMASQYGLLMDSVINYDIEKMVFIGSSGNIVNRKTTEELYGILREISNSSKTDLVNYTGSLGEYFSHKYKQKLEGHPLSNSSLARAFLDWVHKGSNIEDAADSWYETSGHGQVEYQVCKGKQTWAWKSGYSTVLDLLKKRIPDPSNELPVESKTNFKAEVNKIRWNNLSGENKNKVAVECSDGSVHVADHVILTLSLGVLKKRGDFMFQPALPAQKLNAIKGLCIGNVDKILLKYPYRWWPDNFTVFSVLKTNETAACIGEKCWVHDIHVFEVVDNQPHVLSAWLSGSAARHMEQLPEEQLMQETIEFIREFMGKAFNVTVPSPEELLRSSWSSNPHFHGSYSFRCMETERLNVSAAQLAEPVINNNGISVLLFAGEATHSSYYSTVHGAIESGWREAKRLTEFYKMEMPCCSGAWCCQDWCLPLQGWDAVCGRLEPTWSEAWYGAPLSA</sequence>
<evidence type="ECO:0000313" key="4">
    <source>
        <dbReference type="Proteomes" id="UP000235965"/>
    </source>
</evidence>
<dbReference type="PANTHER" id="PTHR10742">
    <property type="entry name" value="FLAVIN MONOAMINE OXIDASE"/>
    <property type="match status" value="1"/>
</dbReference>
<dbReference type="Gene3D" id="3.50.50.60">
    <property type="entry name" value="FAD/NAD(P)-binding domain"/>
    <property type="match status" value="1"/>
</dbReference>
<reference evidence="3 4" key="1">
    <citation type="submission" date="2017-12" db="EMBL/GenBank/DDBJ databases">
        <title>Hemimetabolous genomes reveal molecular basis of termite eusociality.</title>
        <authorList>
            <person name="Harrison M.C."/>
            <person name="Jongepier E."/>
            <person name="Robertson H.M."/>
            <person name="Arning N."/>
            <person name="Bitard-Feildel T."/>
            <person name="Chao H."/>
            <person name="Childers C.P."/>
            <person name="Dinh H."/>
            <person name="Doddapaneni H."/>
            <person name="Dugan S."/>
            <person name="Gowin J."/>
            <person name="Greiner C."/>
            <person name="Han Y."/>
            <person name="Hu H."/>
            <person name="Hughes D.S.T."/>
            <person name="Huylmans A.-K."/>
            <person name="Kemena C."/>
            <person name="Kremer L.P.M."/>
            <person name="Lee S.L."/>
            <person name="Lopez-Ezquerra A."/>
            <person name="Mallet L."/>
            <person name="Monroy-Kuhn J.M."/>
            <person name="Moser A."/>
            <person name="Murali S.C."/>
            <person name="Muzny D.M."/>
            <person name="Otani S."/>
            <person name="Piulachs M.-D."/>
            <person name="Poelchau M."/>
            <person name="Qu J."/>
            <person name="Schaub F."/>
            <person name="Wada-Katsumata A."/>
            <person name="Worley K.C."/>
            <person name="Xie Q."/>
            <person name="Ylla G."/>
            <person name="Poulsen M."/>
            <person name="Gibbs R.A."/>
            <person name="Schal C."/>
            <person name="Richards S."/>
            <person name="Belles X."/>
            <person name="Korb J."/>
            <person name="Bornberg-Bauer E."/>
        </authorList>
    </citation>
    <scope>NUCLEOTIDE SEQUENCE [LARGE SCALE GENOMIC DNA]</scope>
    <source>
        <tissue evidence="3">Whole body</tissue>
    </source>
</reference>
<feature type="transmembrane region" description="Helical" evidence="1">
    <location>
        <begin position="32"/>
        <end position="51"/>
    </location>
</feature>
<proteinExistence type="predicted"/>
<dbReference type="InterPro" id="IPR002937">
    <property type="entry name" value="Amino_oxidase"/>
</dbReference>
<keyword evidence="1" id="KW-0812">Transmembrane</keyword>
<keyword evidence="1" id="KW-0472">Membrane</keyword>
<dbReference type="Pfam" id="PF01593">
    <property type="entry name" value="Amino_oxidase"/>
    <property type="match status" value="1"/>
</dbReference>